<evidence type="ECO:0000259" key="11">
    <source>
        <dbReference type="Pfam" id="PF08824"/>
    </source>
</evidence>
<dbReference type="GO" id="GO:0005737">
    <property type="term" value="C:cytoplasm"/>
    <property type="evidence" value="ECO:0007669"/>
    <property type="project" value="UniProtKB-SubCell"/>
</dbReference>
<evidence type="ECO:0000256" key="8">
    <source>
        <dbReference type="ARBA" id="ARBA00022949"/>
    </source>
</evidence>
<comment type="similarity">
    <text evidence="3">Belongs to the CAS family.</text>
</comment>
<keyword evidence="5" id="KW-0963">Cytoplasm</keyword>
<dbReference type="PANTHER" id="PTHR10654">
    <property type="entry name" value="CAS SCAFFOLDING PROTEIN"/>
    <property type="match status" value="1"/>
</dbReference>
<evidence type="ECO:0000256" key="7">
    <source>
        <dbReference type="ARBA" id="ARBA00022889"/>
    </source>
</evidence>
<dbReference type="PANTHER" id="PTHR10654:SF15">
    <property type="entry name" value="BREAST CANCER ANTI-ESTROGEN RESISTANCE PROTEIN 1"/>
    <property type="match status" value="1"/>
</dbReference>
<keyword evidence="7" id="KW-0130">Cell adhesion</keyword>
<dbReference type="Ensembl" id="ENSOSIT00000022301.1">
    <property type="protein sequence ID" value="ENSOSIP00000021131.1"/>
    <property type="gene ID" value="ENSOSIG00000011190.1"/>
</dbReference>
<evidence type="ECO:0000256" key="5">
    <source>
        <dbReference type="ARBA" id="ARBA00022490"/>
    </source>
</evidence>
<protein>
    <submittedName>
        <fullName evidence="12">BCAR1 scaffold protein, Cas family member</fullName>
    </submittedName>
</protein>
<evidence type="ECO:0000256" key="6">
    <source>
        <dbReference type="ARBA" id="ARBA00022553"/>
    </source>
</evidence>
<dbReference type="GeneTree" id="ENSGT00950000183008"/>
<evidence type="ECO:0000256" key="3">
    <source>
        <dbReference type="ARBA" id="ARBA00007848"/>
    </source>
</evidence>
<feature type="chain" id="PRO_5034290297" evidence="10">
    <location>
        <begin position="20"/>
        <end position="639"/>
    </location>
</feature>
<feature type="domain" description="Serine rich protein interaction" evidence="11">
    <location>
        <begin position="354"/>
        <end position="508"/>
    </location>
</feature>
<dbReference type="GO" id="GO:0016477">
    <property type="term" value="P:cell migration"/>
    <property type="evidence" value="ECO:0007669"/>
    <property type="project" value="TreeGrafter"/>
</dbReference>
<evidence type="ECO:0000256" key="2">
    <source>
        <dbReference type="ARBA" id="ARBA00004496"/>
    </source>
</evidence>
<dbReference type="GO" id="GO:0007155">
    <property type="term" value="P:cell adhesion"/>
    <property type="evidence" value="ECO:0007669"/>
    <property type="project" value="UniProtKB-KW"/>
</dbReference>
<dbReference type="InterPro" id="IPR014928">
    <property type="entry name" value="Serine_rich_dom"/>
</dbReference>
<comment type="subcellular location">
    <subcellularLocation>
        <location evidence="1">Cell junction</location>
        <location evidence="1">Focal adhesion</location>
    </subcellularLocation>
    <subcellularLocation>
        <location evidence="2">Cytoplasm</location>
    </subcellularLocation>
</comment>
<keyword evidence="10" id="KW-0732">Signal</keyword>
<evidence type="ECO:0000256" key="1">
    <source>
        <dbReference type="ARBA" id="ARBA00004246"/>
    </source>
</evidence>
<dbReference type="GO" id="GO:0005925">
    <property type="term" value="C:focal adhesion"/>
    <property type="evidence" value="ECO:0007669"/>
    <property type="project" value="UniProtKB-SubCell"/>
</dbReference>
<proteinExistence type="inferred from homology"/>
<reference evidence="12" key="1">
    <citation type="submission" date="2025-08" db="UniProtKB">
        <authorList>
            <consortium name="Ensembl"/>
        </authorList>
    </citation>
    <scope>IDENTIFICATION</scope>
</reference>
<feature type="region of interest" description="Disordered" evidence="9">
    <location>
        <begin position="206"/>
        <end position="228"/>
    </location>
</feature>
<evidence type="ECO:0000256" key="9">
    <source>
        <dbReference type="SAM" id="MobiDB-lite"/>
    </source>
</evidence>
<dbReference type="GO" id="GO:1903670">
    <property type="term" value="P:regulation of sprouting angiogenesis"/>
    <property type="evidence" value="ECO:0007669"/>
    <property type="project" value="Ensembl"/>
</dbReference>
<dbReference type="GO" id="GO:0007169">
    <property type="term" value="P:cell surface receptor protein tyrosine kinase signaling pathway"/>
    <property type="evidence" value="ECO:0007669"/>
    <property type="project" value="TreeGrafter"/>
</dbReference>
<dbReference type="AlphaFoldDB" id="A0A8C7Y479"/>
<feature type="compositionally biased region" description="Polar residues" evidence="9">
    <location>
        <begin position="306"/>
        <end position="316"/>
    </location>
</feature>
<feature type="signal peptide" evidence="10">
    <location>
        <begin position="1"/>
        <end position="19"/>
    </location>
</feature>
<evidence type="ECO:0000313" key="13">
    <source>
        <dbReference type="Proteomes" id="UP000694383"/>
    </source>
</evidence>
<reference evidence="12" key="2">
    <citation type="submission" date="2025-09" db="UniProtKB">
        <authorList>
            <consortium name="Ensembl"/>
        </authorList>
    </citation>
    <scope>IDENTIFICATION</scope>
</reference>
<dbReference type="FunFam" id="1.20.120.830:FF:000001">
    <property type="entry name" value="BCAR1 scaffold protein, Cas family member"/>
    <property type="match status" value="1"/>
</dbReference>
<keyword evidence="6" id="KW-0597">Phosphoprotein</keyword>
<dbReference type="GO" id="GO:0005886">
    <property type="term" value="C:plasma membrane"/>
    <property type="evidence" value="ECO:0007669"/>
    <property type="project" value="TreeGrafter"/>
</dbReference>
<feature type="region of interest" description="Disordered" evidence="9">
    <location>
        <begin position="112"/>
        <end position="131"/>
    </location>
</feature>
<dbReference type="Gene3D" id="1.20.120.830">
    <property type="entry name" value="Serine-rich domain"/>
    <property type="match status" value="1"/>
</dbReference>
<keyword evidence="13" id="KW-1185">Reference proteome</keyword>
<feature type="region of interest" description="Disordered" evidence="9">
    <location>
        <begin position="520"/>
        <end position="566"/>
    </location>
</feature>
<sequence>PSLPLSLLHFSCLLWLCREMGDLMPSFVGRAEIGPERQKDVLVFFSRMKEERSGCGWLSLRSDGFKQAHNRAAWFPRRPSLDSPVFLLPLGVVVPTRVGQVYVYDTVKPEQDEYDTLPRHPPPSQQDIYDVPPTRQQYNTQVYDTPPMVVKGPSSCQDIYDTPPDPDKNPQQTVYDFPPSVSKDGPDGHLIREETYDVPPHFAKLKPKAPPASVQYPHSVSDDDEPPIPEDVYDVPPPILTDKHLQRDRAAGGQPLQDIYDIPSTLRSGGHPLQDVYDFPREREDRGGERGEQYIYDVPPQVVRDAQTSSDEQSVSFKRLSASSTGSTRSNHSSSSLDIVPVRDSSAPGKPLILDLDQAMERLSRLQQAVESNVSLMMSFITGNWRSPAHLEGNLPAIHQAADRVRTAVRDFLEFARGAVANAAQATDRSLQTKLSRQVGKMEEVFQSLVRHSQSLEAIFWSHTELSTPPPGGDDLDRLIMTARGIPDDAKQLASFLHGNASLLFKRTNRQQQQLPLPPIPGEMTGSGSGSYQGGEKVHIQSRPLPSPPKFTAAEEEAGVERPYESTEEGWMEDYDYVHLQGDRSLRLKQVMLVTRVSLRLRKLITSAFSSRKGGMFQGRSSCHSNSWSEHNLVWSRFS</sequence>
<dbReference type="GO" id="GO:1901490">
    <property type="term" value="P:regulation of lymphangiogenesis"/>
    <property type="evidence" value="ECO:0007669"/>
    <property type="project" value="Ensembl"/>
</dbReference>
<feature type="region of interest" description="Disordered" evidence="9">
    <location>
        <begin position="247"/>
        <end position="343"/>
    </location>
</feature>
<organism evidence="12 13">
    <name type="scientific">Oryzias sinensis</name>
    <name type="common">Chinese medaka</name>
    <dbReference type="NCBI Taxonomy" id="183150"/>
    <lineage>
        <taxon>Eukaryota</taxon>
        <taxon>Metazoa</taxon>
        <taxon>Chordata</taxon>
        <taxon>Craniata</taxon>
        <taxon>Vertebrata</taxon>
        <taxon>Euteleostomi</taxon>
        <taxon>Actinopterygii</taxon>
        <taxon>Neopterygii</taxon>
        <taxon>Teleostei</taxon>
        <taxon>Neoteleostei</taxon>
        <taxon>Acanthomorphata</taxon>
        <taxon>Ovalentaria</taxon>
        <taxon>Atherinomorphae</taxon>
        <taxon>Beloniformes</taxon>
        <taxon>Adrianichthyidae</taxon>
        <taxon>Oryziinae</taxon>
        <taxon>Oryzias</taxon>
    </lineage>
</organism>
<dbReference type="Pfam" id="PF08824">
    <property type="entry name" value="Serine_rich"/>
    <property type="match status" value="1"/>
</dbReference>
<feature type="compositionally biased region" description="Basic and acidic residues" evidence="9">
    <location>
        <begin position="278"/>
        <end position="292"/>
    </location>
</feature>
<feature type="compositionally biased region" description="Low complexity" evidence="9">
    <location>
        <begin position="321"/>
        <end position="336"/>
    </location>
</feature>
<dbReference type="Proteomes" id="UP000694383">
    <property type="component" value="Unplaced"/>
</dbReference>
<name>A0A8C7Y479_9TELE</name>
<keyword evidence="8" id="KW-0965">Cell junction</keyword>
<evidence type="ECO:0000313" key="12">
    <source>
        <dbReference type="Ensembl" id="ENSOSIP00000021131.1"/>
    </source>
</evidence>
<keyword evidence="4" id="KW-0728">SH3 domain</keyword>
<evidence type="ECO:0000256" key="4">
    <source>
        <dbReference type="ARBA" id="ARBA00022443"/>
    </source>
</evidence>
<evidence type="ECO:0000256" key="10">
    <source>
        <dbReference type="SAM" id="SignalP"/>
    </source>
</evidence>
<feature type="region of interest" description="Disordered" evidence="9">
    <location>
        <begin position="163"/>
        <end position="182"/>
    </location>
</feature>
<dbReference type="InterPro" id="IPR037362">
    <property type="entry name" value="CAS_fam"/>
</dbReference>
<dbReference type="InterPro" id="IPR038319">
    <property type="entry name" value="Serine_rich_sf"/>
</dbReference>
<dbReference type="CDD" id="cd11552">
    <property type="entry name" value="Serine_rich_BCAR1"/>
    <property type="match status" value="1"/>
</dbReference>
<accession>A0A8C7Y479</accession>